<feature type="compositionally biased region" description="Basic and acidic residues" evidence="2">
    <location>
        <begin position="932"/>
        <end position="944"/>
    </location>
</feature>
<feature type="region of interest" description="Disordered" evidence="2">
    <location>
        <begin position="1369"/>
        <end position="1396"/>
    </location>
</feature>
<organism evidence="3 4">
    <name type="scientific">Drosophila kikkawai</name>
    <name type="common">Fruit fly</name>
    <dbReference type="NCBI Taxonomy" id="30033"/>
    <lineage>
        <taxon>Eukaryota</taxon>
        <taxon>Metazoa</taxon>
        <taxon>Ecdysozoa</taxon>
        <taxon>Arthropoda</taxon>
        <taxon>Hexapoda</taxon>
        <taxon>Insecta</taxon>
        <taxon>Pterygota</taxon>
        <taxon>Neoptera</taxon>
        <taxon>Endopterygota</taxon>
        <taxon>Diptera</taxon>
        <taxon>Brachycera</taxon>
        <taxon>Muscomorpha</taxon>
        <taxon>Ephydroidea</taxon>
        <taxon>Drosophilidae</taxon>
        <taxon>Drosophila</taxon>
        <taxon>Sophophora</taxon>
    </lineage>
</organism>
<feature type="compositionally biased region" description="Basic and acidic residues" evidence="2">
    <location>
        <begin position="801"/>
        <end position="821"/>
    </location>
</feature>
<sequence>MQLPLLHRSTQMAVLKKLIRRKVREVRWRRQRAQRRLEIMRHIRWELLKLMQHLIDLRQRDAGQERRQQARRSVSGMLHMYKRWLGNWTRAIKNHGQLIRQQEQEKRRLNSRLRLLRKRLRKHRRPRHLVDRCLEKLAKAVKRWQRRPDYHQYFEGQKLIWAQEAEEVRRYLAEIRGKSPKRRKSYRRKSLGLHIDLQNFGSFWKFEVLRKKRKLRKIQAPSQGPPPEWTVYRIPKRPLRYRRIRKNKPINKTIHLNPGELDAENEPMSKRIQFNLDGDKKRKRRRMSSRKPSENDPLGPSLKEMQQLFQQLTYHNPGEQKVSTAFARDSKRNRHSKGKAAKLDLFEELENAINITKPQSKLLSSKRRRDARNQVNFNLNRLRAIGSALRSNILKSKDAKKTKLVNEKVSEDLGGLKINHKKHPSLSDSMESKELGDSSDLIIPHKYGRKPKSKSGDEKIKKALDALKINDNKDPSSRVSKESKDFRDKYTRKPKSKSGDEKTGKPMDDLKRNNKKDSKGGHVVESKDLWDTSDFLHPATKHHKKIQKKKKPKRGQSSDNDTDLTKKKLISPKYVYESMSDLASITNSAIFVSESELLSSKRKIDGNKQVKRLRTVDTPKFKYAKKPELVDEKIDEELGALKLNYKKDLSDGDSVESKDLLDSSYLLIQHKYSRKLKSKSRDEKNIKTSDALKIYHNMDSSPRVSKESKHLRDSSDPLTSHKHARKSKSKSNQNIEKPMDALKVENKKVDKVTELRSNVLKSKYAKKPKLVDEQISDDLGARKPKLSSLDEKIIKALEALKMNRDPSPRVSKESKELRDSLDPLTSHKHARKSKSGDEKIGKPMDDLKVDNKGRKVVETKDLWDTSDLLHSSTTPQKKIQKKRKSKRGLSSQSSEDDSDLMMKKLTKRKHKYEKSASVEASVTNSAASLSESVKKLVMENDPRRKFIRKSIGFGLPHADFQPKPRTERSRKSVHGRRSVFKDSLRKEYKDNDKSGDSADFKADHQFDDQNVSPAGGIMDYPDGQKPDNTARRLGPSVVFIADVKIEDPERSNSDPEIDDQRSNQDIKKTGEDQDKSKTSKNQNKIPSLEQARNLKNIDLDLLPQVGKFGSLTGSASEVEAMSDLESVYNESTASFPRKYNIKNLKSNAKYRPIQYFLKDVIESNPILDHAPNVQGLMQAVGKHYMWDHLTDFHNELLAGGISKHDIKRLLTEKYLTYLKIIRKGKLPTDKKADSGSLASGYASNTHSQMDHLRNLRFWSRARLTSRLFHFGNQGENETQSQVTLTVPKPDNATLQQQLKAERIKKDDDRLRRLLPTSQISTSLSATSSMMWEVASEEEEDLRQIEERYSIENLNRMMTEHKLRFQAMERERKMSRQENSSQEKSSQEKSSQKKCCQDKVDSKYKLMVEHSDSQLEQPPPKRPSTQTSKSRDGQPLRPIQQLFYSPRKTCREQQIIKLYSEGSSDEQEEGNQEDQDSGTEMCPKCGVKVDIPYSIPSPKASSAILSSGSIEACAKNELLVNTMADVCTRCGYVHNEANPCTQPPEDQRKTVVLRLIKAVQAVRSTSQPSKCSESCSCRKIFNWQEKDLSCTSKLRRVEPRVRRCPGADEGGGDG</sequence>
<dbReference type="Proteomes" id="UP001652661">
    <property type="component" value="Chromosome 2R"/>
</dbReference>
<feature type="compositionally biased region" description="Basic and acidic residues" evidence="2">
    <location>
        <begin position="979"/>
        <end position="1007"/>
    </location>
</feature>
<feature type="compositionally biased region" description="Basic and acidic residues" evidence="2">
    <location>
        <begin position="737"/>
        <end position="754"/>
    </location>
</feature>
<protein>
    <submittedName>
        <fullName evidence="4">Leucine-rich repeat-containing protein DDB_G0290503</fullName>
    </submittedName>
</protein>
<feature type="compositionally biased region" description="Acidic residues" evidence="2">
    <location>
        <begin position="1462"/>
        <end position="1476"/>
    </location>
</feature>
<feature type="compositionally biased region" description="Basic and acidic residues" evidence="2">
    <location>
        <begin position="454"/>
        <end position="530"/>
    </location>
</feature>
<feature type="compositionally biased region" description="Basic residues" evidence="2">
    <location>
        <begin position="878"/>
        <end position="887"/>
    </location>
</feature>
<feature type="compositionally biased region" description="Polar residues" evidence="2">
    <location>
        <begin position="918"/>
        <end position="931"/>
    </location>
</feature>
<name>A0ABM3C7V3_DROKI</name>
<feature type="coiled-coil region" evidence="1">
    <location>
        <begin position="92"/>
        <end position="119"/>
    </location>
</feature>
<evidence type="ECO:0000313" key="4">
    <source>
        <dbReference type="RefSeq" id="XP_041632881.1"/>
    </source>
</evidence>
<feature type="compositionally biased region" description="Basic and acidic residues" evidence="2">
    <location>
        <begin position="960"/>
        <end position="970"/>
    </location>
</feature>
<keyword evidence="3" id="KW-1185">Reference proteome</keyword>
<feature type="compositionally biased region" description="Basic residues" evidence="2">
    <location>
        <begin position="539"/>
        <end position="554"/>
    </location>
</feature>
<feature type="compositionally biased region" description="Basic residues" evidence="2">
    <location>
        <begin position="720"/>
        <end position="729"/>
    </location>
</feature>
<keyword evidence="1" id="KW-0175">Coiled coil</keyword>
<evidence type="ECO:0000313" key="3">
    <source>
        <dbReference type="Proteomes" id="UP001652661"/>
    </source>
</evidence>
<feature type="region of interest" description="Disordered" evidence="2">
    <location>
        <begin position="250"/>
        <end position="301"/>
    </location>
</feature>
<feature type="compositionally biased region" description="Basic and acidic residues" evidence="2">
    <location>
        <begin position="704"/>
        <end position="715"/>
    </location>
</feature>
<feature type="compositionally biased region" description="Basic and acidic residues" evidence="2">
    <location>
        <begin position="1384"/>
        <end position="1396"/>
    </location>
</feature>
<feature type="region of interest" description="Disordered" evidence="2">
    <location>
        <begin position="1409"/>
        <end position="1442"/>
    </location>
</feature>
<feature type="region of interest" description="Disordered" evidence="2">
    <location>
        <begin position="800"/>
        <end position="1089"/>
    </location>
</feature>
<accession>A0ABM3C7V3</accession>
<proteinExistence type="predicted"/>
<feature type="compositionally biased region" description="Basic and acidic residues" evidence="2">
    <location>
        <begin position="1043"/>
        <end position="1077"/>
    </location>
</feature>
<feature type="region of interest" description="Disordered" evidence="2">
    <location>
        <begin position="416"/>
        <end position="564"/>
    </location>
</feature>
<reference evidence="3" key="1">
    <citation type="submission" date="2025-05" db="UniProtKB">
        <authorList>
            <consortium name="RefSeq"/>
        </authorList>
    </citation>
    <scope>NUCLEOTIDE SEQUENCE [LARGE SCALE GENOMIC DNA]</scope>
    <source>
        <strain evidence="3">14028-0561.14</strain>
    </source>
</reference>
<dbReference type="GeneID" id="121502893"/>
<evidence type="ECO:0000256" key="1">
    <source>
        <dbReference type="SAM" id="Coils"/>
    </source>
</evidence>
<feature type="compositionally biased region" description="Basic and acidic residues" evidence="2">
    <location>
        <begin position="834"/>
        <end position="863"/>
    </location>
</feature>
<reference evidence="4" key="2">
    <citation type="submission" date="2025-08" db="UniProtKB">
        <authorList>
            <consortium name="RefSeq"/>
        </authorList>
    </citation>
    <scope>IDENTIFICATION</scope>
    <source>
        <strain evidence="4">14028-0561.14</strain>
        <tissue evidence="4">Whole fly</tissue>
    </source>
</reference>
<feature type="region of interest" description="Disordered" evidence="2">
    <location>
        <begin position="1458"/>
        <end position="1479"/>
    </location>
</feature>
<evidence type="ECO:0000256" key="2">
    <source>
        <dbReference type="SAM" id="MobiDB-lite"/>
    </source>
</evidence>
<gene>
    <name evidence="4" type="primary">LOC121502893</name>
</gene>
<feature type="region of interest" description="Disordered" evidence="2">
    <location>
        <begin position="675"/>
        <end position="786"/>
    </location>
</feature>
<dbReference type="RefSeq" id="XP_041632881.1">
    <property type="nucleotide sequence ID" value="XM_041776947.2"/>
</dbReference>